<evidence type="ECO:0000313" key="2">
    <source>
        <dbReference type="Proteomes" id="UP000285120"/>
    </source>
</evidence>
<dbReference type="Proteomes" id="UP000285120">
    <property type="component" value="Unassembled WGS sequence"/>
</dbReference>
<gene>
    <name evidence="1" type="ORF">ATL39_1288</name>
</gene>
<accession>A0A419V6U0</accession>
<sequence length="44" mass="5020">MKGKIKEKRRRKREVLKELLRKNLKDWKAAPSPKSGSASAKLSA</sequence>
<dbReference type="RefSeq" id="WP_281270883.1">
    <property type="nucleotide sequence ID" value="NZ_RAPK01000007.1"/>
</dbReference>
<organism evidence="1 2">
    <name type="scientific">Sinobaca qinghaiensis</name>
    <dbReference type="NCBI Taxonomy" id="342944"/>
    <lineage>
        <taxon>Bacteria</taxon>
        <taxon>Bacillati</taxon>
        <taxon>Bacillota</taxon>
        <taxon>Bacilli</taxon>
        <taxon>Bacillales</taxon>
        <taxon>Sporolactobacillaceae</taxon>
        <taxon>Sinobaca</taxon>
    </lineage>
</organism>
<keyword evidence="2" id="KW-1185">Reference proteome</keyword>
<protein>
    <submittedName>
        <fullName evidence="1">Uncharacterized protein</fullName>
    </submittedName>
</protein>
<evidence type="ECO:0000313" key="1">
    <source>
        <dbReference type="EMBL" id="RKD75587.1"/>
    </source>
</evidence>
<name>A0A419V6U0_9BACL</name>
<reference evidence="1 2" key="1">
    <citation type="submission" date="2018-09" db="EMBL/GenBank/DDBJ databases">
        <title>Genomic Encyclopedia of Archaeal and Bacterial Type Strains, Phase II (KMG-II): from individual species to whole genera.</title>
        <authorList>
            <person name="Goeker M."/>
        </authorList>
    </citation>
    <scope>NUCLEOTIDE SEQUENCE [LARGE SCALE GENOMIC DNA]</scope>
    <source>
        <strain evidence="1 2">DSM 17008</strain>
    </source>
</reference>
<comment type="caution">
    <text evidence="1">The sequence shown here is derived from an EMBL/GenBank/DDBJ whole genome shotgun (WGS) entry which is preliminary data.</text>
</comment>
<dbReference type="EMBL" id="RAPK01000007">
    <property type="protein sequence ID" value="RKD75587.1"/>
    <property type="molecule type" value="Genomic_DNA"/>
</dbReference>
<dbReference type="AlphaFoldDB" id="A0A419V6U0"/>
<proteinExistence type="predicted"/>